<evidence type="ECO:0000313" key="1">
    <source>
        <dbReference type="Proteomes" id="UP000887565"/>
    </source>
</evidence>
<proteinExistence type="predicted"/>
<accession>A0A915L5A6</accession>
<dbReference type="Proteomes" id="UP000887565">
    <property type="component" value="Unplaced"/>
</dbReference>
<reference evidence="2" key="1">
    <citation type="submission" date="2022-11" db="UniProtKB">
        <authorList>
            <consortium name="WormBaseParasite"/>
        </authorList>
    </citation>
    <scope>IDENTIFICATION</scope>
</reference>
<evidence type="ECO:0000313" key="2">
    <source>
        <dbReference type="WBParaSite" id="nRc.2.0.1.t46229-RA"/>
    </source>
</evidence>
<protein>
    <submittedName>
        <fullName evidence="2">Uncharacterized protein</fullName>
    </submittedName>
</protein>
<dbReference type="AlphaFoldDB" id="A0A915L5A6"/>
<dbReference type="WBParaSite" id="nRc.2.0.1.t46229-RA">
    <property type="protein sequence ID" value="nRc.2.0.1.t46229-RA"/>
    <property type="gene ID" value="nRc.2.0.1.g46229"/>
</dbReference>
<name>A0A915L5A6_ROMCU</name>
<organism evidence="1 2">
    <name type="scientific">Romanomermis culicivorax</name>
    <name type="common">Nematode worm</name>
    <dbReference type="NCBI Taxonomy" id="13658"/>
    <lineage>
        <taxon>Eukaryota</taxon>
        <taxon>Metazoa</taxon>
        <taxon>Ecdysozoa</taxon>
        <taxon>Nematoda</taxon>
        <taxon>Enoplea</taxon>
        <taxon>Dorylaimia</taxon>
        <taxon>Mermithida</taxon>
        <taxon>Mermithoidea</taxon>
        <taxon>Mermithidae</taxon>
        <taxon>Romanomermis</taxon>
    </lineage>
</organism>
<sequence>MFRWKGMSQRAKVPYVERARVSLHQYRETMKQLKLEKCQSKSLLRIEKKAARLKILREKYMKKVDGVAGNKENDATIVAIEEKRLGGV</sequence>
<keyword evidence="1" id="KW-1185">Reference proteome</keyword>